<reference evidence="2" key="1">
    <citation type="journal article" date="2019" name="Int. J. Syst. Evol. Microbiol.">
        <title>The Global Catalogue of Microorganisms (GCM) 10K type strain sequencing project: providing services to taxonomists for standard genome sequencing and annotation.</title>
        <authorList>
            <consortium name="The Broad Institute Genomics Platform"/>
            <consortium name="The Broad Institute Genome Sequencing Center for Infectious Disease"/>
            <person name="Wu L."/>
            <person name="Ma J."/>
        </authorList>
    </citation>
    <scope>NUCLEOTIDE SEQUENCE [LARGE SCALE GENOMIC DNA]</scope>
    <source>
        <strain evidence="2">JCM 18303</strain>
    </source>
</reference>
<dbReference type="InterPro" id="IPR025234">
    <property type="entry name" value="YjzH-like"/>
</dbReference>
<dbReference type="EMBL" id="BAABJP010000026">
    <property type="protein sequence ID" value="GAA5162581.1"/>
    <property type="molecule type" value="Genomic_DNA"/>
</dbReference>
<name>A0ABP9QIM2_9PSEU</name>
<evidence type="ECO:0008006" key="3">
    <source>
        <dbReference type="Google" id="ProtNLM"/>
    </source>
</evidence>
<accession>A0ABP9QIM2</accession>
<keyword evidence="2" id="KW-1185">Reference proteome</keyword>
<comment type="caution">
    <text evidence="1">The sequence shown here is derived from an EMBL/GenBank/DDBJ whole genome shotgun (WGS) entry which is preliminary data.</text>
</comment>
<proteinExistence type="predicted"/>
<organism evidence="1 2">
    <name type="scientific">Pseudonocardia eucalypti</name>
    <dbReference type="NCBI Taxonomy" id="648755"/>
    <lineage>
        <taxon>Bacteria</taxon>
        <taxon>Bacillati</taxon>
        <taxon>Actinomycetota</taxon>
        <taxon>Actinomycetes</taxon>
        <taxon>Pseudonocardiales</taxon>
        <taxon>Pseudonocardiaceae</taxon>
        <taxon>Pseudonocardia</taxon>
    </lineage>
</organism>
<evidence type="ECO:0000313" key="1">
    <source>
        <dbReference type="EMBL" id="GAA5162581.1"/>
    </source>
</evidence>
<evidence type="ECO:0000313" key="2">
    <source>
        <dbReference type="Proteomes" id="UP001428817"/>
    </source>
</evidence>
<dbReference type="RefSeq" id="WP_185065864.1">
    <property type="nucleotide sequence ID" value="NZ_BAABJP010000026.1"/>
</dbReference>
<gene>
    <name evidence="1" type="ORF">GCM10023321_48380</name>
</gene>
<dbReference type="Proteomes" id="UP001428817">
    <property type="component" value="Unassembled WGS sequence"/>
</dbReference>
<protein>
    <recommendedName>
        <fullName evidence="3">DUF4177 domain-containing protein</fullName>
    </recommendedName>
</protein>
<dbReference type="Pfam" id="PF13783">
    <property type="entry name" value="DUF4177"/>
    <property type="match status" value="1"/>
</dbReference>
<sequence length="67" mass="7504">MTEWEYRILTYKLSEFRKNLPDYQAVEAELNELGGKGWEILNAVAPGRGQGQATELVLIARRPVGVG</sequence>